<evidence type="ECO:0000313" key="3">
    <source>
        <dbReference type="Proteomes" id="UP000282263"/>
    </source>
</evidence>
<comment type="caution">
    <text evidence="2">The sequence shown here is derived from an EMBL/GenBank/DDBJ whole genome shotgun (WGS) entry which is preliminary data.</text>
</comment>
<feature type="transmembrane region" description="Helical" evidence="1">
    <location>
        <begin position="12"/>
        <end position="30"/>
    </location>
</feature>
<accession>A0A9Q7NV92</accession>
<keyword evidence="1" id="KW-1133">Transmembrane helix</keyword>
<gene>
    <name evidence="2" type="ORF">EKN29_00750</name>
</gene>
<keyword evidence="1" id="KW-0472">Membrane</keyword>
<keyword evidence="1" id="KW-0812">Transmembrane</keyword>
<protein>
    <submittedName>
        <fullName evidence="2">Uncharacterized protein</fullName>
    </submittedName>
</protein>
<dbReference type="EMBL" id="RXPP01000001">
    <property type="protein sequence ID" value="RTQ27180.1"/>
    <property type="molecule type" value="Genomic_DNA"/>
</dbReference>
<dbReference type="Proteomes" id="UP000282263">
    <property type="component" value="Unassembled WGS sequence"/>
</dbReference>
<name>A0A9Q7NV92_9ENTR</name>
<organism evidence="2 3">
    <name type="scientific">Enterobacter mori</name>
    <dbReference type="NCBI Taxonomy" id="539813"/>
    <lineage>
        <taxon>Bacteria</taxon>
        <taxon>Pseudomonadati</taxon>
        <taxon>Pseudomonadota</taxon>
        <taxon>Gammaproteobacteria</taxon>
        <taxon>Enterobacterales</taxon>
        <taxon>Enterobacteriaceae</taxon>
        <taxon>Enterobacter</taxon>
    </lineage>
</organism>
<proteinExistence type="predicted"/>
<sequence>MFLDNCFINKRHFVILLHNLFKISILNIYVSPLHVLSLIPPHLAKNCFLHFHCFTVALTN</sequence>
<dbReference type="AlphaFoldDB" id="A0A9Q7NV92"/>
<reference evidence="2 3" key="1">
    <citation type="submission" date="2018-12" db="EMBL/GenBank/DDBJ databases">
        <title>The Batch Genome Submission of Enterobacter spp. strains.</title>
        <authorList>
            <person name="Wei L."/>
            <person name="Wu W."/>
            <person name="Lin J."/>
            <person name="Zhang X."/>
            <person name="Feng Y."/>
            <person name="Zong Z."/>
        </authorList>
    </citation>
    <scope>NUCLEOTIDE SEQUENCE [LARGE SCALE GENOMIC DNA]</scope>
    <source>
        <strain evidence="2 3">SCEM020047</strain>
    </source>
</reference>
<evidence type="ECO:0000313" key="2">
    <source>
        <dbReference type="EMBL" id="RTQ27180.1"/>
    </source>
</evidence>
<evidence type="ECO:0000256" key="1">
    <source>
        <dbReference type="SAM" id="Phobius"/>
    </source>
</evidence>